<dbReference type="Gene3D" id="1.20.1090.10">
    <property type="entry name" value="Dehydroquinate synthase-like - alpha domain"/>
    <property type="match status" value="1"/>
</dbReference>
<dbReference type="SUPFAM" id="SSF56796">
    <property type="entry name" value="Dehydroquinate synthase-like"/>
    <property type="match status" value="1"/>
</dbReference>
<dbReference type="EMBL" id="CADCVW010000042">
    <property type="protein sequence ID" value="CAA9495514.1"/>
    <property type="molecule type" value="Genomic_DNA"/>
</dbReference>
<proteinExistence type="predicted"/>
<dbReference type="PANTHER" id="PTHR43622:SF1">
    <property type="entry name" value="3-DEHYDROQUINATE SYNTHASE"/>
    <property type="match status" value="1"/>
</dbReference>
<dbReference type="GO" id="GO:0046872">
    <property type="term" value="F:metal ion binding"/>
    <property type="evidence" value="ECO:0007669"/>
    <property type="project" value="UniProtKB-KW"/>
</dbReference>
<comment type="cofactor">
    <cofactor evidence="1">
        <name>NAD(+)</name>
        <dbReference type="ChEBI" id="CHEBI:57540"/>
    </cofactor>
</comment>
<evidence type="ECO:0000256" key="2">
    <source>
        <dbReference type="ARBA" id="ARBA00001941"/>
    </source>
</evidence>
<dbReference type="GO" id="GO:0003856">
    <property type="term" value="F:3-dehydroquinate synthase activity"/>
    <property type="evidence" value="ECO:0007669"/>
    <property type="project" value="UniProtKB-EC"/>
</dbReference>
<dbReference type="Pfam" id="PF24621">
    <property type="entry name" value="DHQS_C"/>
    <property type="match status" value="1"/>
</dbReference>
<evidence type="ECO:0000256" key="1">
    <source>
        <dbReference type="ARBA" id="ARBA00001911"/>
    </source>
</evidence>
<keyword evidence="3" id="KW-0479">Metal-binding</keyword>
<evidence type="ECO:0000256" key="3">
    <source>
        <dbReference type="ARBA" id="ARBA00022723"/>
    </source>
</evidence>
<name>A0A6J4SCG3_9SPHN</name>
<dbReference type="InterPro" id="IPR050071">
    <property type="entry name" value="Dehydroquinate_synthase"/>
</dbReference>
<dbReference type="CDD" id="cd08195">
    <property type="entry name" value="DHQS"/>
    <property type="match status" value="1"/>
</dbReference>
<comment type="cofactor">
    <cofactor evidence="2">
        <name>Co(2+)</name>
        <dbReference type="ChEBI" id="CHEBI:48828"/>
    </cofactor>
</comment>
<dbReference type="InterPro" id="IPR056179">
    <property type="entry name" value="DHQS_C"/>
</dbReference>
<accession>A0A6J4SCG3</accession>
<evidence type="ECO:0000259" key="5">
    <source>
        <dbReference type="Pfam" id="PF01761"/>
    </source>
</evidence>
<keyword evidence="7" id="KW-0456">Lyase</keyword>
<dbReference type="EC" id="4.2.3.4" evidence="7"/>
<evidence type="ECO:0000259" key="6">
    <source>
        <dbReference type="Pfam" id="PF24621"/>
    </source>
</evidence>
<dbReference type="InterPro" id="IPR030960">
    <property type="entry name" value="DHQS/DOIS_N"/>
</dbReference>
<organism evidence="7">
    <name type="scientific">uncultured Sphingomonadaceae bacterium</name>
    <dbReference type="NCBI Taxonomy" id="169976"/>
    <lineage>
        <taxon>Bacteria</taxon>
        <taxon>Pseudomonadati</taxon>
        <taxon>Pseudomonadota</taxon>
        <taxon>Alphaproteobacteria</taxon>
        <taxon>Sphingomonadales</taxon>
        <taxon>Sphingomonadaceae</taxon>
        <taxon>environmental samples</taxon>
    </lineage>
</organism>
<feature type="domain" description="3-dehydroquinate synthase N-terminal" evidence="5">
    <location>
        <begin position="53"/>
        <end position="163"/>
    </location>
</feature>
<reference evidence="7" key="1">
    <citation type="submission" date="2020-02" db="EMBL/GenBank/DDBJ databases">
        <authorList>
            <person name="Meier V. D."/>
        </authorList>
    </citation>
    <scope>NUCLEOTIDE SEQUENCE</scope>
    <source>
        <strain evidence="7">AVDCRST_MAG39</strain>
    </source>
</reference>
<protein>
    <submittedName>
        <fullName evidence="7">3-dehydroquinate synthase</fullName>
        <ecNumber evidence="7">4.2.3.4</ecNumber>
    </submittedName>
</protein>
<evidence type="ECO:0000313" key="7">
    <source>
        <dbReference type="EMBL" id="CAA9495514.1"/>
    </source>
</evidence>
<feature type="domain" description="3-dehydroquinate synthase C-terminal" evidence="6">
    <location>
        <begin position="167"/>
        <end position="314"/>
    </location>
</feature>
<dbReference type="Pfam" id="PF01761">
    <property type="entry name" value="DHQ_synthase"/>
    <property type="match status" value="1"/>
</dbReference>
<evidence type="ECO:0000256" key="4">
    <source>
        <dbReference type="ARBA" id="ARBA00023027"/>
    </source>
</evidence>
<gene>
    <name evidence="7" type="ORF">AVDCRST_MAG39-970</name>
</gene>
<dbReference type="Gene3D" id="3.40.50.1970">
    <property type="match status" value="1"/>
</dbReference>
<sequence>MPTSFDVESSAGRYLVEIVPGLFERTLAEPGERVFIADAFLADAFRDAGLDAITIEADEHAKSLDRMTEVIVALRERRATRGTELVAVGGGVVQDVAAFAASVYMRGVAWTYVPTTLLSMTDSCIGGKSSINVGRYKNIVGTIHPPRAVLVDPALTLTLSAEQKAAGLCEAAKICLCRGPEVFDRYLALQPSVDADADRLAAIIDESLRAKKWFIEVDEFDRAERLLLNFGHTFGHALEAASGFAVSHGIAVGLGMNAALHLGELMGRDYGRAPQVARFRRHIAELVGTVDGLAAALSLVTVRALLYAFGSDKKHARDRFAVILVTEDGGVERSFLPRDDASAELIGRAYRCMLDEHLAAPAAAPALAAE</sequence>
<dbReference type="AlphaFoldDB" id="A0A6J4SCG3"/>
<keyword evidence="4" id="KW-0520">NAD</keyword>
<dbReference type="PANTHER" id="PTHR43622">
    <property type="entry name" value="3-DEHYDROQUINATE SYNTHASE"/>
    <property type="match status" value="1"/>
</dbReference>